<dbReference type="InterPro" id="IPR029058">
    <property type="entry name" value="AB_hydrolase_fold"/>
</dbReference>
<keyword evidence="2" id="KW-1185">Reference proteome</keyword>
<evidence type="ECO:0000313" key="2">
    <source>
        <dbReference type="Proteomes" id="UP001500454"/>
    </source>
</evidence>
<proteinExistence type="predicted"/>
<accession>A0ABP8IWE7</accession>
<dbReference type="RefSeq" id="WP_345222125.1">
    <property type="nucleotide sequence ID" value="NZ_BAABHA010000002.1"/>
</dbReference>
<dbReference type="SUPFAM" id="SSF53474">
    <property type="entry name" value="alpha/beta-Hydrolases"/>
    <property type="match status" value="1"/>
</dbReference>
<organism evidence="1 2">
    <name type="scientific">Hymenobacter koreensis</name>
    <dbReference type="NCBI Taxonomy" id="1084523"/>
    <lineage>
        <taxon>Bacteria</taxon>
        <taxon>Pseudomonadati</taxon>
        <taxon>Bacteroidota</taxon>
        <taxon>Cytophagia</taxon>
        <taxon>Cytophagales</taxon>
        <taxon>Hymenobacteraceae</taxon>
        <taxon>Hymenobacter</taxon>
    </lineage>
</organism>
<sequence>MHAFQPVFRRWLLLGIPLLLLSGCLNIIKPRREFTAYTPSAAPNYSQPESWAALPTRADAADQLPAGTDLQDRQAQAPADVFFVHPTTLFKPSAWNADLADAQLNSFTDNSVIRKQASVFNAAGRIYAPRYRQATLISFFDSTANGKLALELAYGDVRAAFEFYLKHHNQGRPIIVAGHSQGTHHARRLVREFFDQDPKLRRQLVAAYLIGFDVPRSTYQMLQPCTDSLQTGCYVSWNTAEWGYEFTPFRNAVVTNPLTWALDTAAAPAALNRGSVPIGFDKIEPNVADAKIHNGVLWMHPPESNGYPRFLLPGQPLLRHSFHIADYGLYYMNLRRNAVARVQAWQRRQ</sequence>
<reference evidence="2" key="1">
    <citation type="journal article" date="2019" name="Int. J. Syst. Evol. Microbiol.">
        <title>The Global Catalogue of Microorganisms (GCM) 10K type strain sequencing project: providing services to taxonomists for standard genome sequencing and annotation.</title>
        <authorList>
            <consortium name="The Broad Institute Genomics Platform"/>
            <consortium name="The Broad Institute Genome Sequencing Center for Infectious Disease"/>
            <person name="Wu L."/>
            <person name="Ma J."/>
        </authorList>
    </citation>
    <scope>NUCLEOTIDE SEQUENCE [LARGE SCALE GENOMIC DNA]</scope>
    <source>
        <strain evidence="2">JCM 17924</strain>
    </source>
</reference>
<protein>
    <submittedName>
        <fullName evidence="1">DUF3089 domain-containing protein</fullName>
    </submittedName>
</protein>
<dbReference type="EMBL" id="BAABHA010000002">
    <property type="protein sequence ID" value="GAA4376822.1"/>
    <property type="molecule type" value="Genomic_DNA"/>
</dbReference>
<gene>
    <name evidence="1" type="ORF">GCM10023186_11050</name>
</gene>
<comment type="caution">
    <text evidence="1">The sequence shown here is derived from an EMBL/GenBank/DDBJ whole genome shotgun (WGS) entry which is preliminary data.</text>
</comment>
<dbReference type="Pfam" id="PF11288">
    <property type="entry name" value="DUF3089"/>
    <property type="match status" value="1"/>
</dbReference>
<dbReference type="Gene3D" id="3.40.50.1820">
    <property type="entry name" value="alpha/beta hydrolase"/>
    <property type="match status" value="1"/>
</dbReference>
<evidence type="ECO:0000313" key="1">
    <source>
        <dbReference type="EMBL" id="GAA4376822.1"/>
    </source>
</evidence>
<dbReference type="Proteomes" id="UP001500454">
    <property type="component" value="Unassembled WGS sequence"/>
</dbReference>
<name>A0ABP8IWE7_9BACT</name>
<dbReference type="InterPro" id="IPR021440">
    <property type="entry name" value="DUF3089"/>
</dbReference>